<proteinExistence type="predicted"/>
<sequence length="386" mass="40177">MPTPPPTAPTGAPADVAPRSGGAARWSRLPRSLHPVAWWVWAVGVAAAASLTTNPLLLLLLAAAVTQVVLLRRGSGPWARSFRLYLALAGAVVVLRLLYRVVFGGQDGGTVLLALPEVPLPHWFTGLRLLGDVTSDAVVAALQDGLRLGTVVLCVGAANSLADPRRLLAALPPALYELGTALVIAVTVFAQLADSVRRVQRARRLRAPAAGVRRPRRQLVRSVVVPVLTDALDRSLALAAAMDARGYGRAGTGSPARRALTAGTALLALALLALGAYATLAAALPGAGGPLVLLAGVLVAGVGLWLAGRDVRRTRYRPDRMRPAEWLTVVCGVLTFLLVWQTARGADAAAVVPSLREWPPLTLLLVAAAVVAALPAVLTPRPEVAS</sequence>
<dbReference type="InterPro" id="IPR003339">
    <property type="entry name" value="ABC/ECF_trnsptr_transmembrane"/>
</dbReference>
<dbReference type="GO" id="GO:0005886">
    <property type="term" value="C:plasma membrane"/>
    <property type="evidence" value="ECO:0007669"/>
    <property type="project" value="TreeGrafter"/>
</dbReference>
<evidence type="ECO:0000256" key="3">
    <source>
        <dbReference type="ARBA" id="ARBA00022989"/>
    </source>
</evidence>
<name>A0A367YVK9_9ACTN</name>
<keyword evidence="2 6" id="KW-0812">Transmembrane</keyword>
<feature type="transmembrane region" description="Helical" evidence="6">
    <location>
        <begin position="259"/>
        <end position="280"/>
    </location>
</feature>
<feature type="transmembrane region" description="Helical" evidence="6">
    <location>
        <begin position="38"/>
        <end position="70"/>
    </location>
</feature>
<dbReference type="PANTHER" id="PTHR33514:SF15">
    <property type="entry name" value="COBALT TRANSPORT PROTEIN"/>
    <property type="match status" value="1"/>
</dbReference>
<evidence type="ECO:0000256" key="4">
    <source>
        <dbReference type="ARBA" id="ARBA00023136"/>
    </source>
</evidence>
<evidence type="ECO:0000256" key="1">
    <source>
        <dbReference type="ARBA" id="ARBA00004141"/>
    </source>
</evidence>
<gene>
    <name evidence="7" type="ORF">DT076_10175</name>
</gene>
<feature type="transmembrane region" description="Helical" evidence="6">
    <location>
        <begin position="286"/>
        <end position="306"/>
    </location>
</feature>
<evidence type="ECO:0000313" key="8">
    <source>
        <dbReference type="Proteomes" id="UP000252770"/>
    </source>
</evidence>
<dbReference type="PANTHER" id="PTHR33514">
    <property type="entry name" value="PROTEIN ABCI12, CHLOROPLASTIC"/>
    <property type="match status" value="1"/>
</dbReference>
<evidence type="ECO:0000256" key="5">
    <source>
        <dbReference type="SAM" id="MobiDB-lite"/>
    </source>
</evidence>
<dbReference type="RefSeq" id="WP_114126544.1">
    <property type="nucleotide sequence ID" value="NZ_QOUI01000005.1"/>
</dbReference>
<protein>
    <submittedName>
        <fullName evidence="7">Energy-coupling factor transporter transmembrane protein EcfT</fullName>
    </submittedName>
</protein>
<keyword evidence="8" id="KW-1185">Reference proteome</keyword>
<feature type="transmembrane region" description="Helical" evidence="6">
    <location>
        <begin position="326"/>
        <end position="343"/>
    </location>
</feature>
<evidence type="ECO:0000256" key="6">
    <source>
        <dbReference type="SAM" id="Phobius"/>
    </source>
</evidence>
<keyword evidence="3 6" id="KW-1133">Transmembrane helix</keyword>
<comment type="caution">
    <text evidence="7">The sequence shown here is derived from an EMBL/GenBank/DDBJ whole genome shotgun (WGS) entry which is preliminary data.</text>
</comment>
<feature type="transmembrane region" description="Helical" evidence="6">
    <location>
        <begin position="82"/>
        <end position="99"/>
    </location>
</feature>
<accession>A0A367YVK9</accession>
<evidence type="ECO:0000256" key="2">
    <source>
        <dbReference type="ARBA" id="ARBA00022692"/>
    </source>
</evidence>
<feature type="region of interest" description="Disordered" evidence="5">
    <location>
        <begin position="1"/>
        <end position="21"/>
    </location>
</feature>
<dbReference type="AlphaFoldDB" id="A0A367YVK9"/>
<feature type="transmembrane region" description="Helical" evidence="6">
    <location>
        <begin position="174"/>
        <end position="196"/>
    </location>
</feature>
<reference evidence="7 8" key="1">
    <citation type="submission" date="2018-07" db="EMBL/GenBank/DDBJ databases">
        <title>Desertimonas flava gen. nov. sp. nov.</title>
        <authorList>
            <person name="Liu S."/>
        </authorList>
    </citation>
    <scope>NUCLEOTIDE SEQUENCE [LARGE SCALE GENOMIC DNA]</scope>
    <source>
        <strain evidence="7 8">16Sb5-5</strain>
    </source>
</reference>
<feature type="transmembrane region" description="Helical" evidence="6">
    <location>
        <begin position="358"/>
        <end position="378"/>
    </location>
</feature>
<dbReference type="EMBL" id="QOUI01000005">
    <property type="protein sequence ID" value="RCK69787.1"/>
    <property type="molecule type" value="Genomic_DNA"/>
</dbReference>
<keyword evidence="4 6" id="KW-0472">Membrane</keyword>
<evidence type="ECO:0000313" key="7">
    <source>
        <dbReference type="EMBL" id="RCK69787.1"/>
    </source>
</evidence>
<organism evidence="7 8">
    <name type="scientific">Desertihabitans brevis</name>
    <dbReference type="NCBI Taxonomy" id="2268447"/>
    <lineage>
        <taxon>Bacteria</taxon>
        <taxon>Bacillati</taxon>
        <taxon>Actinomycetota</taxon>
        <taxon>Actinomycetes</taxon>
        <taxon>Propionibacteriales</taxon>
        <taxon>Propionibacteriaceae</taxon>
        <taxon>Desertihabitans</taxon>
    </lineage>
</organism>
<comment type="subcellular location">
    <subcellularLocation>
        <location evidence="1">Membrane</location>
        <topology evidence="1">Multi-pass membrane protein</topology>
    </subcellularLocation>
</comment>
<dbReference type="Pfam" id="PF02361">
    <property type="entry name" value="CbiQ"/>
    <property type="match status" value="1"/>
</dbReference>
<dbReference type="Proteomes" id="UP000252770">
    <property type="component" value="Unassembled WGS sequence"/>
</dbReference>